<keyword evidence="3 6" id="KW-0812">Transmembrane</keyword>
<proteinExistence type="predicted"/>
<keyword evidence="2" id="KW-1003">Cell membrane</keyword>
<evidence type="ECO:0000256" key="5">
    <source>
        <dbReference type="ARBA" id="ARBA00023136"/>
    </source>
</evidence>
<keyword evidence="4 6" id="KW-1133">Transmembrane helix</keyword>
<dbReference type="GO" id="GO:0005886">
    <property type="term" value="C:plasma membrane"/>
    <property type="evidence" value="ECO:0007669"/>
    <property type="project" value="UniProtKB-SubCell"/>
</dbReference>
<dbReference type="Pfam" id="PF02588">
    <property type="entry name" value="YitT_membrane"/>
    <property type="match status" value="1"/>
</dbReference>
<feature type="transmembrane region" description="Helical" evidence="6">
    <location>
        <begin position="187"/>
        <end position="205"/>
    </location>
</feature>
<organism evidence="7 8">
    <name type="scientific">Geobacillus thermodenitrificans (strain NG80-2)</name>
    <dbReference type="NCBI Taxonomy" id="420246"/>
    <lineage>
        <taxon>Bacteria</taxon>
        <taxon>Bacillati</taxon>
        <taxon>Bacillota</taxon>
        <taxon>Bacilli</taxon>
        <taxon>Bacillales</taxon>
        <taxon>Anoxybacillaceae</taxon>
        <taxon>Geobacillus</taxon>
    </lineage>
</organism>
<evidence type="ECO:0000256" key="3">
    <source>
        <dbReference type="ARBA" id="ARBA00022692"/>
    </source>
</evidence>
<dbReference type="eggNOG" id="COG1284">
    <property type="taxonomic scope" value="Bacteria"/>
</dbReference>
<feature type="transmembrane region" description="Helical" evidence="6">
    <location>
        <begin position="160"/>
        <end position="181"/>
    </location>
</feature>
<evidence type="ECO:0000256" key="1">
    <source>
        <dbReference type="ARBA" id="ARBA00004651"/>
    </source>
</evidence>
<reference evidence="7 8" key="1">
    <citation type="journal article" date="2007" name="Proc. Natl. Acad. Sci. U.S.A.">
        <title>Genome and proteome of long-chain alkane degrading Geobacillus thermodenitrificans NG80-2 isolated from a deep-subsurface oil reservoir.</title>
        <authorList>
            <person name="Feng L."/>
            <person name="Wang W."/>
            <person name="Cheng J."/>
            <person name="Ren Y."/>
            <person name="Zhao G."/>
            <person name="Gao C."/>
            <person name="Tang Y."/>
            <person name="Liu X."/>
            <person name="Han W."/>
            <person name="Peng X."/>
            <person name="Liu R."/>
            <person name="Wang L."/>
        </authorList>
    </citation>
    <scope>NUCLEOTIDE SEQUENCE [LARGE SCALE GENOMIC DNA]</scope>
    <source>
        <strain evidence="7 8">NG80-2</strain>
    </source>
</reference>
<name>A4IN33_GEOTN</name>
<dbReference type="PANTHER" id="PTHR33545:SF5">
    <property type="entry name" value="UPF0750 MEMBRANE PROTEIN YITT"/>
    <property type="match status" value="1"/>
</dbReference>
<dbReference type="Proteomes" id="UP000001578">
    <property type="component" value="Chromosome"/>
</dbReference>
<dbReference type="HOGENOM" id="CLU_063199_4_1_9"/>
<feature type="transmembrane region" description="Helical" evidence="6">
    <location>
        <begin position="71"/>
        <end position="88"/>
    </location>
</feature>
<evidence type="ECO:0008006" key="9">
    <source>
        <dbReference type="Google" id="ProtNLM"/>
    </source>
</evidence>
<evidence type="ECO:0000256" key="2">
    <source>
        <dbReference type="ARBA" id="ARBA00022475"/>
    </source>
</evidence>
<sequence>MRTCCSFLVGRMANAAEGSTMVMKKMMAIVGGSLLLGIGINVFLVPHHLLDGGMIGLGLIAKYVWHVQAGLTMIILSVPLYLAAWFCYRPFFYNSLHGLLFSSWMIDVLSVLRGIVTLDPLSSAIIGGMLVGAGIGLMLREETSTGGTDLLAQFISKWTNWNVGVIIFVIDACIITSGSILIDSVPFVHSLIVVTVVGAVTTILTRQKTMGM</sequence>
<dbReference type="KEGG" id="gtn:GTNG_1367"/>
<evidence type="ECO:0000256" key="6">
    <source>
        <dbReference type="SAM" id="Phobius"/>
    </source>
</evidence>
<keyword evidence="5 6" id="KW-0472">Membrane</keyword>
<comment type="subcellular location">
    <subcellularLocation>
        <location evidence="1">Cell membrane</location>
        <topology evidence="1">Multi-pass membrane protein</topology>
    </subcellularLocation>
</comment>
<feature type="transmembrane region" description="Helical" evidence="6">
    <location>
        <begin position="25"/>
        <end position="44"/>
    </location>
</feature>
<evidence type="ECO:0000256" key="4">
    <source>
        <dbReference type="ARBA" id="ARBA00022989"/>
    </source>
</evidence>
<protein>
    <recommendedName>
        <fullName evidence="9">YitT family protein</fullName>
    </recommendedName>
</protein>
<dbReference type="AlphaFoldDB" id="A4IN33"/>
<gene>
    <name evidence="7" type="ordered locus">GTNG_1367</name>
</gene>
<evidence type="ECO:0000313" key="8">
    <source>
        <dbReference type="Proteomes" id="UP000001578"/>
    </source>
</evidence>
<evidence type="ECO:0000313" key="7">
    <source>
        <dbReference type="EMBL" id="ABO66737.1"/>
    </source>
</evidence>
<feature type="transmembrane region" description="Helical" evidence="6">
    <location>
        <begin position="121"/>
        <end position="139"/>
    </location>
</feature>
<accession>A4IN33</accession>
<dbReference type="PANTHER" id="PTHR33545">
    <property type="entry name" value="UPF0750 MEMBRANE PROTEIN YITT-RELATED"/>
    <property type="match status" value="1"/>
</dbReference>
<feature type="transmembrane region" description="Helical" evidence="6">
    <location>
        <begin position="95"/>
        <end position="115"/>
    </location>
</feature>
<dbReference type="EMBL" id="CP000557">
    <property type="protein sequence ID" value="ABO66737.1"/>
    <property type="molecule type" value="Genomic_DNA"/>
</dbReference>
<dbReference type="InterPro" id="IPR051461">
    <property type="entry name" value="UPF0750_membrane"/>
</dbReference>
<dbReference type="InterPro" id="IPR003740">
    <property type="entry name" value="YitT"/>
</dbReference>